<comment type="caution">
    <text evidence="1">The sequence shown here is derived from an EMBL/GenBank/DDBJ whole genome shotgun (WGS) entry which is preliminary data.</text>
</comment>
<gene>
    <name evidence="1" type="ORF">Bpfe_029678</name>
</gene>
<dbReference type="AlphaFoldDB" id="A0AAD8ATZ1"/>
<dbReference type="Proteomes" id="UP001233172">
    <property type="component" value="Unassembled WGS sequence"/>
</dbReference>
<organism evidence="1 2">
    <name type="scientific">Biomphalaria pfeifferi</name>
    <name type="common">Bloodfluke planorb</name>
    <name type="synonym">Freshwater snail</name>
    <dbReference type="NCBI Taxonomy" id="112525"/>
    <lineage>
        <taxon>Eukaryota</taxon>
        <taxon>Metazoa</taxon>
        <taxon>Spiralia</taxon>
        <taxon>Lophotrochozoa</taxon>
        <taxon>Mollusca</taxon>
        <taxon>Gastropoda</taxon>
        <taxon>Heterobranchia</taxon>
        <taxon>Euthyneura</taxon>
        <taxon>Panpulmonata</taxon>
        <taxon>Hygrophila</taxon>
        <taxon>Lymnaeoidea</taxon>
        <taxon>Planorbidae</taxon>
        <taxon>Biomphalaria</taxon>
    </lineage>
</organism>
<evidence type="ECO:0000313" key="2">
    <source>
        <dbReference type="Proteomes" id="UP001233172"/>
    </source>
</evidence>
<keyword evidence="2" id="KW-1185">Reference proteome</keyword>
<sequence length="49" mass="5635">QELKENNGAPIYDNLRIVLTSVRTKSQDFLETLDFSPQTDIWIKTPDLA</sequence>
<proteinExistence type="predicted"/>
<evidence type="ECO:0000313" key="1">
    <source>
        <dbReference type="EMBL" id="KAK0040905.1"/>
    </source>
</evidence>
<name>A0AAD8ATZ1_BIOPF</name>
<reference evidence="1" key="1">
    <citation type="journal article" date="2023" name="PLoS Negl. Trop. Dis.">
        <title>A genome sequence for Biomphalaria pfeifferi, the major vector snail for the human-infecting parasite Schistosoma mansoni.</title>
        <authorList>
            <person name="Bu L."/>
            <person name="Lu L."/>
            <person name="Laidemitt M.R."/>
            <person name="Zhang S.M."/>
            <person name="Mutuku M."/>
            <person name="Mkoji G."/>
            <person name="Steinauer M."/>
            <person name="Loker E.S."/>
        </authorList>
    </citation>
    <scope>NUCLEOTIDE SEQUENCE</scope>
    <source>
        <strain evidence="1">KasaAsao</strain>
    </source>
</reference>
<protein>
    <submittedName>
        <fullName evidence="1">Uncharacterized protein</fullName>
    </submittedName>
</protein>
<feature type="non-terminal residue" evidence="1">
    <location>
        <position position="1"/>
    </location>
</feature>
<feature type="non-terminal residue" evidence="1">
    <location>
        <position position="49"/>
    </location>
</feature>
<reference evidence="1" key="2">
    <citation type="submission" date="2023-04" db="EMBL/GenBank/DDBJ databases">
        <authorList>
            <person name="Bu L."/>
            <person name="Lu L."/>
            <person name="Laidemitt M.R."/>
            <person name="Zhang S.M."/>
            <person name="Mutuku M."/>
            <person name="Mkoji G."/>
            <person name="Steinauer M."/>
            <person name="Loker E.S."/>
        </authorList>
    </citation>
    <scope>NUCLEOTIDE SEQUENCE</scope>
    <source>
        <strain evidence="1">KasaAsao</strain>
        <tissue evidence="1">Whole Snail</tissue>
    </source>
</reference>
<dbReference type="EMBL" id="JASAOG010000298">
    <property type="protein sequence ID" value="KAK0040905.1"/>
    <property type="molecule type" value="Genomic_DNA"/>
</dbReference>
<accession>A0AAD8ATZ1</accession>